<evidence type="ECO:0000313" key="4">
    <source>
        <dbReference type="EMBL" id="MBO3797178.1"/>
    </source>
</evidence>
<accession>A0A8I1WJZ3</accession>
<name>A0A8I1WJZ3_BACIU</name>
<dbReference type="AlphaFoldDB" id="A0A8I1WJZ3"/>
<dbReference type="RefSeq" id="WP_208556988.1">
    <property type="nucleotide sequence ID" value="NZ_JAGFPW010000052.1"/>
</dbReference>
<organism evidence="4 5">
    <name type="scientific">Bacillus subtilis</name>
    <dbReference type="NCBI Taxonomy" id="1423"/>
    <lineage>
        <taxon>Bacteria</taxon>
        <taxon>Bacillati</taxon>
        <taxon>Bacillota</taxon>
        <taxon>Bacilli</taxon>
        <taxon>Bacillales</taxon>
        <taxon>Bacillaceae</taxon>
        <taxon>Bacillus</taxon>
    </lineage>
</organism>
<comment type="caution">
    <text evidence="4">The sequence shown here is derived from an EMBL/GenBank/DDBJ whole genome shotgun (WGS) entry which is preliminary data.</text>
</comment>
<dbReference type="Gene3D" id="3.40.50.12780">
    <property type="entry name" value="N-terminal domain of ligase-like"/>
    <property type="match status" value="1"/>
</dbReference>
<feature type="domain" description="AMP-dependent synthetase/ligase" evidence="3">
    <location>
        <begin position="13"/>
        <end position="346"/>
    </location>
</feature>
<protein>
    <submittedName>
        <fullName evidence="4">AMP-binding protein</fullName>
    </submittedName>
</protein>
<dbReference type="InterPro" id="IPR042099">
    <property type="entry name" value="ANL_N_sf"/>
</dbReference>
<evidence type="ECO:0000259" key="3">
    <source>
        <dbReference type="Pfam" id="PF00501"/>
    </source>
</evidence>
<dbReference type="EMBL" id="JAGFPW010000052">
    <property type="protein sequence ID" value="MBO3797178.1"/>
    <property type="molecule type" value="Genomic_DNA"/>
</dbReference>
<evidence type="ECO:0000313" key="5">
    <source>
        <dbReference type="Proteomes" id="UP000665181"/>
    </source>
</evidence>
<dbReference type="PANTHER" id="PTHR44845:SF6">
    <property type="entry name" value="BETA-ALANINE-ACTIVATING ENZYME"/>
    <property type="match status" value="1"/>
</dbReference>
<evidence type="ECO:0000256" key="1">
    <source>
        <dbReference type="ARBA" id="ARBA00022450"/>
    </source>
</evidence>
<dbReference type="Pfam" id="PF00501">
    <property type="entry name" value="AMP-binding"/>
    <property type="match status" value="1"/>
</dbReference>
<keyword evidence="2" id="KW-0597">Phosphoprotein</keyword>
<keyword evidence="1" id="KW-0596">Phosphopantetheine</keyword>
<sequence>MELNMDWFWNCFKKQVCLKPNETAIVSENQALTYTDLDLKIKKFSDLLKSKGFKQGDVIGTGPLNNIDKIPVFLAILKMDGAFLNIDSRYPLQHTKKLLRDMNASFFVNNENDITILKKSTPIMDDPYSKSSNSNIKNEHKIINRKFSLIYTDSIEAKTPSTVISAKSIVNWILFNINTLKISFENTLYLSFPEMPFLFPIWMCNLVKGGKVTFLPYKKDMSFVSLSETDSSSIFLPLSVLGDFINFIPSEYELSSSIVNIVTLGEEVFDVRKFKEYLNRNNIKWHNYYGFPKINIISSINTVGNNSDDSVLQHFGKAIRNNYAYILNESYKPVPIGVRGNLFMSGFEESICNGVNIENPFKQGTLLYKTEFEAKWNKEGYFNIYDTRRTQFFNGIEINLNTLEGLLLLNPLVKDCGIKVKGDKQSKKYLIAYVVLTDDKKSVNEINDYFNNILPRDINISYIILARLPRDNQGYVDYEYLESLNFLSSIELEELTTQIKNIEKIEELIIFPQEHILKSNSIDFTNYN</sequence>
<reference evidence="4" key="1">
    <citation type="submission" date="2021-03" db="EMBL/GenBank/DDBJ databases">
        <title>Isolation of Bacillus subtilis from fermented food sample.</title>
        <authorList>
            <person name="Lakshmanan V."/>
            <person name="Athira K."/>
            <person name="Rajagopal K."/>
        </authorList>
    </citation>
    <scope>NUCLEOTIDE SEQUENCE</scope>
    <source>
        <strain evidence="4">S1</strain>
    </source>
</reference>
<dbReference type="InterPro" id="IPR000873">
    <property type="entry name" value="AMP-dep_synth/lig_dom"/>
</dbReference>
<proteinExistence type="predicted"/>
<dbReference type="InterPro" id="IPR045851">
    <property type="entry name" value="AMP-bd_C_sf"/>
</dbReference>
<evidence type="ECO:0000256" key="2">
    <source>
        <dbReference type="ARBA" id="ARBA00022553"/>
    </source>
</evidence>
<dbReference type="Proteomes" id="UP000665181">
    <property type="component" value="Unassembled WGS sequence"/>
</dbReference>
<dbReference type="PANTHER" id="PTHR44845">
    <property type="entry name" value="CARRIER DOMAIN-CONTAINING PROTEIN"/>
    <property type="match status" value="1"/>
</dbReference>
<gene>
    <name evidence="4" type="ORF">J5227_23435</name>
</gene>
<dbReference type="SUPFAM" id="SSF56801">
    <property type="entry name" value="Acetyl-CoA synthetase-like"/>
    <property type="match status" value="1"/>
</dbReference>
<dbReference type="Gene3D" id="3.30.300.30">
    <property type="match status" value="1"/>
</dbReference>